<reference evidence="14 15" key="1">
    <citation type="journal article" date="2019" name="Environ. Microbiol.">
        <title>Genomics insights into ecotype formation of ammonia-oxidizing archaea in the deep ocean.</title>
        <authorList>
            <person name="Wang Y."/>
            <person name="Huang J.M."/>
            <person name="Cui G.J."/>
            <person name="Nunoura T."/>
            <person name="Takaki Y."/>
            <person name="Li W.L."/>
            <person name="Li J."/>
            <person name="Gao Z.M."/>
            <person name="Takai K."/>
            <person name="Zhang A.Q."/>
            <person name="Stepanauskas R."/>
        </authorList>
    </citation>
    <scope>NUCLEOTIDE SEQUENCE [LARGE SCALE GENOMIC DNA]</scope>
    <source>
        <strain evidence="14 15">L14</strain>
    </source>
</reference>
<evidence type="ECO:0000259" key="13">
    <source>
        <dbReference type="PROSITE" id="PS50860"/>
    </source>
</evidence>
<evidence type="ECO:0000256" key="12">
    <source>
        <dbReference type="HAMAP-Rule" id="MF_00036"/>
    </source>
</evidence>
<dbReference type="PANTHER" id="PTHR11777:SF9">
    <property type="entry name" value="ALANINE--TRNA LIGASE, CYTOPLASMIC"/>
    <property type="match status" value="1"/>
</dbReference>
<evidence type="ECO:0000256" key="6">
    <source>
        <dbReference type="ARBA" id="ARBA00022741"/>
    </source>
</evidence>
<keyword evidence="2 12" id="KW-0963">Cytoplasm</keyword>
<dbReference type="AlphaFoldDB" id="A0A7K4M8D7"/>
<dbReference type="InterPro" id="IPR050058">
    <property type="entry name" value="Ala-tRNA_ligase"/>
</dbReference>
<name>A0A7K4M8D7_9ARCH</name>
<dbReference type="FunFam" id="3.30.980.10:FF:000004">
    <property type="entry name" value="Alanine--tRNA ligase, cytoplasmic"/>
    <property type="match status" value="1"/>
</dbReference>
<organism evidence="14 15">
    <name type="scientific">Marine Group I thaumarchaeote</name>
    <dbReference type="NCBI Taxonomy" id="2511932"/>
    <lineage>
        <taxon>Archaea</taxon>
        <taxon>Nitrososphaerota</taxon>
        <taxon>Marine Group I</taxon>
    </lineage>
</organism>
<sequence length="902" mass="102694">MDKREILKEFSSDSDRYYKVKLFDEQGFVRKACSKCSRFFWTLDSGRDMCPEDADDTYSFIGEPPTTKRFDYTESWKQVEEFFVKNGHTSVSRYPVVCRWRDDLYFTIASIVDFQRVMGSKVVFEFPANPLIVPQTCLRFKDLENVGVTGRHFSSFCMIGQHSIPDSNGYWKDECIDLDFRLLTEQFGIKKEEVVFVEDVWEGGGSFGSSLEYFVKGLELGNAVFTEFQGELGKHTVLDQKIIDMGAGLERFAWITMGTPTAYDCCFGPITNHIMQKIGIESDSDMLRNYFTAISKNVEIYDDLIDVRKHAVKNVGLTDDQVNKIITPLEGMYLIADHLRTLIFAIADGALPSNVGGGYNLRMMIRRIRGTVDRMNLKLDIDELVDMHIDYLKDTYPELDEKRQDVKTILKIESQRYVESKSRMKKIAKKMSQKDRAPTVDELITLYESDGVTPEYLKEINAISEIPSSFYVKLSDLHQSDRKKTVEQLSIEGLPETEMLFYKDDPISFDAKVLRVIDQSVVLDRTSFYARGGGQEPDHGTISGSKVIDVNKHGSVILHKLDGDIPKEGDTVSCIVDETRRSNITKNHTSTHILNASSRKILGSWVWQHSAFKDDDHARLDITHHSSLTKKQKQEIEDAANDMVKQDLSVTIEYFDRGTAEQKYGFRIYQGGVVPVKSVRIVSIEDKDIEACGGTHVKKTGDIELIKITRTKRIQDGVIRIEFVSGNTAQEYVSEQESTLVEMSEMKKGKEEIKREREENKEETRRIIPLIVEDFVKKNTDTNDKKIIWKDIHLEKTDFGKLCFVSSSVYDEFFHMNLGKQLIKKDSSLVYFGIFEDNNMSRIITYAGENVPEDKNARSLVTEISKILGGAGGGDATFAQGGGKNRDKMSEALSKAKSMVLE</sequence>
<dbReference type="InterPro" id="IPR018165">
    <property type="entry name" value="Ala-tRNA-synth_IIc_core"/>
</dbReference>
<keyword evidence="5 12" id="KW-0479">Metal-binding</keyword>
<feature type="binding site" evidence="12">
    <location>
        <position position="696"/>
    </location>
    <ligand>
        <name>Zn(2+)</name>
        <dbReference type="ChEBI" id="CHEBI:29105"/>
    </ligand>
</feature>
<dbReference type="NCBIfam" id="TIGR03683">
    <property type="entry name" value="A-tRNA_syn_arch"/>
    <property type="match status" value="1"/>
</dbReference>
<dbReference type="GO" id="GO:0005737">
    <property type="term" value="C:cytoplasm"/>
    <property type="evidence" value="ECO:0007669"/>
    <property type="project" value="UniProtKB-SubCell"/>
</dbReference>
<protein>
    <recommendedName>
        <fullName evidence="12">Alanine--tRNA ligase</fullName>
        <ecNumber evidence="12">6.1.1.7</ecNumber>
    </recommendedName>
    <alternativeName>
        <fullName evidence="12">Alanyl-tRNA synthetase</fullName>
        <shortName evidence="12">AlaRS</shortName>
    </alternativeName>
</protein>
<comment type="function">
    <text evidence="12">Catalyzes the attachment of alanine to tRNA(Ala) in a two-step reaction: alanine is first activated by ATP to form Ala-AMP and then transferred to the acceptor end of tRNA(Ala). Also edits incorrectly charged Ser-tRNA(Ala) and Gly-tRNA(Ala) via its editing domain.</text>
</comment>
<dbReference type="Gene3D" id="3.30.930.10">
    <property type="entry name" value="Bira Bifunctional Protein, Domain 2"/>
    <property type="match status" value="1"/>
</dbReference>
<dbReference type="InterPro" id="IPR045864">
    <property type="entry name" value="aa-tRNA-synth_II/BPL/LPL"/>
</dbReference>
<dbReference type="Pfam" id="PF01411">
    <property type="entry name" value="tRNA-synt_2c"/>
    <property type="match status" value="1"/>
</dbReference>
<dbReference type="Pfam" id="PF02272">
    <property type="entry name" value="DHHA1"/>
    <property type="match status" value="1"/>
</dbReference>
<gene>
    <name evidence="12" type="primary">alaS</name>
    <name evidence="14" type="ORF">HX860_04535</name>
</gene>
<keyword evidence="8 12" id="KW-0067">ATP-binding</keyword>
<evidence type="ECO:0000256" key="10">
    <source>
        <dbReference type="ARBA" id="ARBA00022917"/>
    </source>
</evidence>
<keyword evidence="3 12" id="KW-0820">tRNA-binding</keyword>
<evidence type="ECO:0000313" key="15">
    <source>
        <dbReference type="Proteomes" id="UP000587702"/>
    </source>
</evidence>
<feature type="binding site" evidence="12">
    <location>
        <position position="592"/>
    </location>
    <ligand>
        <name>Zn(2+)</name>
        <dbReference type="ChEBI" id="CHEBI:29105"/>
    </ligand>
</feature>
<evidence type="ECO:0000256" key="5">
    <source>
        <dbReference type="ARBA" id="ARBA00022723"/>
    </source>
</evidence>
<dbReference type="PANTHER" id="PTHR11777">
    <property type="entry name" value="ALANYL-TRNA SYNTHETASE"/>
    <property type="match status" value="1"/>
</dbReference>
<dbReference type="GO" id="GO:0006419">
    <property type="term" value="P:alanyl-tRNA aminoacylation"/>
    <property type="evidence" value="ECO:0007669"/>
    <property type="project" value="UniProtKB-UniRule"/>
</dbReference>
<dbReference type="Proteomes" id="UP000587702">
    <property type="component" value="Unassembled WGS sequence"/>
</dbReference>
<evidence type="ECO:0000256" key="3">
    <source>
        <dbReference type="ARBA" id="ARBA00022555"/>
    </source>
</evidence>
<dbReference type="PRINTS" id="PR00980">
    <property type="entry name" value="TRNASYNTHALA"/>
</dbReference>
<dbReference type="PROSITE" id="PS50860">
    <property type="entry name" value="AA_TRNA_LIGASE_II_ALA"/>
    <property type="match status" value="1"/>
</dbReference>
<dbReference type="InterPro" id="IPR018163">
    <property type="entry name" value="Thr/Ala-tRNA-synth_IIc_edit"/>
</dbReference>
<dbReference type="InterPro" id="IPR018162">
    <property type="entry name" value="Ala-tRNA-ligase_IIc_anticod-bd"/>
</dbReference>
<dbReference type="HAMAP" id="MF_00036_A">
    <property type="entry name" value="Ala_tRNA_synth_A"/>
    <property type="match status" value="1"/>
</dbReference>
<dbReference type="GO" id="GO:0000049">
    <property type="term" value="F:tRNA binding"/>
    <property type="evidence" value="ECO:0007669"/>
    <property type="project" value="UniProtKB-KW"/>
</dbReference>
<dbReference type="EC" id="6.1.1.7" evidence="12"/>
<evidence type="ECO:0000256" key="2">
    <source>
        <dbReference type="ARBA" id="ARBA00022490"/>
    </source>
</evidence>
<dbReference type="GO" id="GO:0002161">
    <property type="term" value="F:aminoacyl-tRNA deacylase activity"/>
    <property type="evidence" value="ECO:0007669"/>
    <property type="project" value="UniProtKB-ARBA"/>
</dbReference>
<comment type="similarity">
    <text evidence="1 12">Belongs to the class-II aminoacyl-tRNA synthetase family.</text>
</comment>
<dbReference type="InterPro" id="IPR018164">
    <property type="entry name" value="Ala-tRNA-synth_IIc_N"/>
</dbReference>
<dbReference type="FunFam" id="3.10.310.40:FF:000001">
    <property type="entry name" value="Alanine--tRNA ligase"/>
    <property type="match status" value="1"/>
</dbReference>
<dbReference type="SMART" id="SM00863">
    <property type="entry name" value="tRNA_SAD"/>
    <property type="match status" value="1"/>
</dbReference>
<keyword evidence="9 12" id="KW-0694">RNA-binding</keyword>
<comment type="subcellular location">
    <subcellularLocation>
        <location evidence="12">Cytoplasm</location>
    </subcellularLocation>
</comment>
<dbReference type="InterPro" id="IPR003156">
    <property type="entry name" value="DHHA1_dom"/>
</dbReference>
<evidence type="ECO:0000256" key="9">
    <source>
        <dbReference type="ARBA" id="ARBA00022884"/>
    </source>
</evidence>
<dbReference type="Pfam" id="PF07973">
    <property type="entry name" value="tRNA_SAD"/>
    <property type="match status" value="1"/>
</dbReference>
<dbReference type="GO" id="GO:0004813">
    <property type="term" value="F:alanine-tRNA ligase activity"/>
    <property type="evidence" value="ECO:0007669"/>
    <property type="project" value="UniProtKB-UniRule"/>
</dbReference>
<dbReference type="Gene3D" id="3.30.54.20">
    <property type="match status" value="1"/>
</dbReference>
<evidence type="ECO:0000313" key="14">
    <source>
        <dbReference type="EMBL" id="NWJ20321.1"/>
    </source>
</evidence>
<keyword evidence="6 12" id="KW-0547">Nucleotide-binding</keyword>
<evidence type="ECO:0000256" key="4">
    <source>
        <dbReference type="ARBA" id="ARBA00022598"/>
    </source>
</evidence>
<evidence type="ECO:0000256" key="1">
    <source>
        <dbReference type="ARBA" id="ARBA00008226"/>
    </source>
</evidence>
<keyword evidence="4 12" id="KW-0436">Ligase</keyword>
<evidence type="ECO:0000256" key="11">
    <source>
        <dbReference type="ARBA" id="ARBA00023146"/>
    </source>
</evidence>
<dbReference type="EMBL" id="JACATI010000004">
    <property type="protein sequence ID" value="NWJ20321.1"/>
    <property type="molecule type" value="Genomic_DNA"/>
</dbReference>
<dbReference type="SUPFAM" id="SSF101353">
    <property type="entry name" value="Putative anticodon-binding domain of alanyl-tRNA synthetase (AlaRS)"/>
    <property type="match status" value="1"/>
</dbReference>
<feature type="binding site" evidence="12">
    <location>
        <position position="692"/>
    </location>
    <ligand>
        <name>Zn(2+)</name>
        <dbReference type="ChEBI" id="CHEBI:29105"/>
    </ligand>
</feature>
<evidence type="ECO:0000256" key="8">
    <source>
        <dbReference type="ARBA" id="ARBA00022840"/>
    </source>
</evidence>
<dbReference type="SUPFAM" id="SSF55681">
    <property type="entry name" value="Class II aaRS and biotin synthetases"/>
    <property type="match status" value="1"/>
</dbReference>
<keyword evidence="11 12" id="KW-0030">Aminoacyl-tRNA synthetase</keyword>
<dbReference type="Gene3D" id="2.40.30.130">
    <property type="match status" value="1"/>
</dbReference>
<dbReference type="GO" id="GO:0005524">
    <property type="term" value="F:ATP binding"/>
    <property type="evidence" value="ECO:0007669"/>
    <property type="project" value="UniProtKB-UniRule"/>
</dbReference>
<dbReference type="SUPFAM" id="SSF55186">
    <property type="entry name" value="ThrRS/AlaRS common domain"/>
    <property type="match status" value="1"/>
</dbReference>
<feature type="domain" description="Alanyl-transfer RNA synthetases family profile" evidence="13">
    <location>
        <begin position="70"/>
        <end position="735"/>
    </location>
</feature>
<comment type="domain">
    <text evidence="12">Consists of three domains; the N-terminal catalytic domain, the editing domain and the C-terminal C-Ala domain. The editing domain removes incorrectly charged amino acids, while the C-Ala domain, along with tRNA(Ala), serves as a bridge to cooperatively bring together the editing and aminoacylation centers thus stimulating deacylation of misacylated tRNAs.</text>
</comment>
<comment type="caution">
    <text evidence="14">The sequence shown here is derived from an EMBL/GenBank/DDBJ whole genome shotgun (WGS) entry which is preliminary data.</text>
</comment>
<dbReference type="GO" id="GO:0008270">
    <property type="term" value="F:zinc ion binding"/>
    <property type="evidence" value="ECO:0007669"/>
    <property type="project" value="UniProtKB-UniRule"/>
</dbReference>
<comment type="catalytic activity">
    <reaction evidence="12">
        <text>tRNA(Ala) + L-alanine + ATP = L-alanyl-tRNA(Ala) + AMP + diphosphate</text>
        <dbReference type="Rhea" id="RHEA:12540"/>
        <dbReference type="Rhea" id="RHEA-COMP:9657"/>
        <dbReference type="Rhea" id="RHEA-COMP:9923"/>
        <dbReference type="ChEBI" id="CHEBI:30616"/>
        <dbReference type="ChEBI" id="CHEBI:33019"/>
        <dbReference type="ChEBI" id="CHEBI:57972"/>
        <dbReference type="ChEBI" id="CHEBI:78442"/>
        <dbReference type="ChEBI" id="CHEBI:78497"/>
        <dbReference type="ChEBI" id="CHEBI:456215"/>
        <dbReference type="EC" id="6.1.1.7"/>
    </reaction>
</comment>
<dbReference type="InterPro" id="IPR022429">
    <property type="entry name" value="Ala-tRNA_lgiase_arc"/>
</dbReference>
<dbReference type="Gene3D" id="3.30.980.10">
    <property type="entry name" value="Threonyl-trna Synthetase, Chain A, domain 2"/>
    <property type="match status" value="1"/>
</dbReference>
<proteinExistence type="inferred from homology"/>
<dbReference type="InterPro" id="IPR012947">
    <property type="entry name" value="tRNA_SAD"/>
</dbReference>
<comment type="cofactor">
    <cofactor evidence="12">
        <name>Zn(2+)</name>
        <dbReference type="ChEBI" id="CHEBI:29105"/>
    </cofactor>
    <text evidence="12">Binds 1 zinc ion per subunit.</text>
</comment>
<accession>A0A7K4M8D7</accession>
<evidence type="ECO:0000256" key="7">
    <source>
        <dbReference type="ARBA" id="ARBA00022833"/>
    </source>
</evidence>
<dbReference type="Gene3D" id="3.10.310.40">
    <property type="match status" value="1"/>
</dbReference>
<dbReference type="SUPFAM" id="SSF50447">
    <property type="entry name" value="Translation proteins"/>
    <property type="match status" value="1"/>
</dbReference>
<dbReference type="InterPro" id="IPR009000">
    <property type="entry name" value="Transl_B-barrel_sf"/>
</dbReference>
<dbReference type="FunFam" id="3.30.54.20:FF:000008">
    <property type="entry name" value="Alanine--tRNA ligase"/>
    <property type="match status" value="1"/>
</dbReference>
<feature type="binding site" evidence="12">
    <location>
        <position position="588"/>
    </location>
    <ligand>
        <name>Zn(2+)</name>
        <dbReference type="ChEBI" id="CHEBI:29105"/>
    </ligand>
</feature>
<keyword evidence="10 12" id="KW-0648">Protein biosynthesis</keyword>
<keyword evidence="7 12" id="KW-0862">Zinc</keyword>
<dbReference type="InterPro" id="IPR002318">
    <property type="entry name" value="Ala-tRNA-lgiase_IIc"/>
</dbReference>